<dbReference type="EMBL" id="AY815348">
    <property type="protein sequence ID" value="AAW27080.1"/>
    <property type="molecule type" value="mRNA"/>
</dbReference>
<dbReference type="SUPFAM" id="SSF52833">
    <property type="entry name" value="Thioredoxin-like"/>
    <property type="match status" value="1"/>
</dbReference>
<dbReference type="AlphaFoldDB" id="Q5DAS6"/>
<feature type="chain" id="PRO_5004255303" evidence="1">
    <location>
        <begin position="20"/>
        <end position="211"/>
    </location>
</feature>
<sequence length="211" mass="25154">MYSLNELIFLKLFILLLNSLQFSTNFINNQNDWVNDTIEQIDNFTLYQIMSIEKHVVVYFYDYGHKQESVYKLLSEMSNKVRETMLPISVFTVCVTYFDDVIQKLNIYSPSVTYFRDGGQYKYEYKEAMKINKNRTNPIYEWIRLKIGSPMKLLRNIKETEEFVSNNNLIAIMFMKETNQKILKNLSIVAEHVDHIAYGLVYDKIIFNHFI</sequence>
<organism evidence="2">
    <name type="scientific">Schistosoma japonicum</name>
    <name type="common">Blood fluke</name>
    <dbReference type="NCBI Taxonomy" id="6182"/>
    <lineage>
        <taxon>Eukaryota</taxon>
        <taxon>Metazoa</taxon>
        <taxon>Spiralia</taxon>
        <taxon>Lophotrochozoa</taxon>
        <taxon>Platyhelminthes</taxon>
        <taxon>Trematoda</taxon>
        <taxon>Digenea</taxon>
        <taxon>Strigeidida</taxon>
        <taxon>Schistosomatoidea</taxon>
        <taxon>Schistosomatidae</taxon>
        <taxon>Schistosoma</taxon>
    </lineage>
</organism>
<keyword evidence="1" id="KW-0732">Signal</keyword>
<accession>Q5DAS6</accession>
<proteinExistence type="evidence at transcript level"/>
<name>Q5DAS6_SCHJA</name>
<reference evidence="2" key="1">
    <citation type="submission" date="2004-11" db="EMBL/GenBank/DDBJ databases">
        <title>The full-length cDNA sequences of Schistosoma japonicum genes.</title>
        <authorList>
            <person name="Han Z."/>
        </authorList>
    </citation>
    <scope>NUCLEOTIDE SEQUENCE</scope>
</reference>
<dbReference type="InterPro" id="IPR036249">
    <property type="entry name" value="Thioredoxin-like_sf"/>
</dbReference>
<evidence type="ECO:0000256" key="1">
    <source>
        <dbReference type="SAM" id="SignalP"/>
    </source>
</evidence>
<evidence type="ECO:0000313" key="2">
    <source>
        <dbReference type="EMBL" id="AAW27080.1"/>
    </source>
</evidence>
<protein>
    <submittedName>
        <fullName evidence="2">SJCHGC08534 protein</fullName>
    </submittedName>
</protein>
<feature type="signal peptide" evidence="1">
    <location>
        <begin position="1"/>
        <end position="19"/>
    </location>
</feature>
<dbReference type="Gene3D" id="3.40.30.10">
    <property type="entry name" value="Glutaredoxin"/>
    <property type="match status" value="1"/>
</dbReference>
<reference evidence="2" key="2">
    <citation type="journal article" date="2006" name="PLoS Pathog.">
        <title>New perspectives on host-parasite interplay by comparative transcriptomic and proteomic analyses of Schistosoma japonicum.</title>
        <authorList>
            <person name="Liu F."/>
            <person name="Lu J."/>
            <person name="Hu W."/>
            <person name="Wang S.Y."/>
            <person name="Cui S.J."/>
            <person name="Chi M."/>
            <person name="Yan Q."/>
            <person name="Wang X.R."/>
            <person name="Song H.D."/>
            <person name="Xu X.N."/>
            <person name="Wang J.J."/>
            <person name="Zhang X.L."/>
            <person name="Zhang X."/>
            <person name="Wang Z.Q."/>
            <person name="Xue C.L."/>
            <person name="Brindley P.J."/>
            <person name="McManus D.P."/>
            <person name="Yang P.Y."/>
            <person name="Feng Z."/>
            <person name="Chen Z."/>
            <person name="Han Z.G."/>
        </authorList>
    </citation>
    <scope>NUCLEOTIDE SEQUENCE</scope>
</reference>